<comment type="pathway">
    <text evidence="1">Protein modification; protein glycosylation.</text>
</comment>
<evidence type="ECO:0000256" key="1">
    <source>
        <dbReference type="ARBA" id="ARBA00004922"/>
    </source>
</evidence>
<evidence type="ECO:0000313" key="8">
    <source>
        <dbReference type="EMBL" id="MEK0186187.1"/>
    </source>
</evidence>
<dbReference type="InterPro" id="IPR001296">
    <property type="entry name" value="Glyco_trans_1"/>
</dbReference>
<dbReference type="InterPro" id="IPR028098">
    <property type="entry name" value="Glyco_trans_4-like_N"/>
</dbReference>
<keyword evidence="3" id="KW-0677">Repeat</keyword>
<dbReference type="SUPFAM" id="SSF53756">
    <property type="entry name" value="UDP-Glycosyltransferase/glycogen phosphorylase"/>
    <property type="match status" value="1"/>
</dbReference>
<dbReference type="SUPFAM" id="SSF53335">
    <property type="entry name" value="S-adenosyl-L-methionine-dependent methyltransferases"/>
    <property type="match status" value="1"/>
</dbReference>
<dbReference type="Pfam" id="PF13578">
    <property type="entry name" value="Methyltransf_24"/>
    <property type="match status" value="1"/>
</dbReference>
<dbReference type="GO" id="GO:0016757">
    <property type="term" value="F:glycosyltransferase activity"/>
    <property type="evidence" value="ECO:0007669"/>
    <property type="project" value="UniProtKB-KW"/>
</dbReference>
<dbReference type="CDD" id="cd03801">
    <property type="entry name" value="GT4_PimA-like"/>
    <property type="match status" value="1"/>
</dbReference>
<keyword evidence="2 8" id="KW-0808">Transferase</keyword>
<dbReference type="Pfam" id="PF00534">
    <property type="entry name" value="Glycos_transf_1"/>
    <property type="match status" value="1"/>
</dbReference>
<dbReference type="Proteomes" id="UP001384579">
    <property type="component" value="Unassembled WGS sequence"/>
</dbReference>
<keyword evidence="8" id="KW-0328">Glycosyltransferase</keyword>
<evidence type="ECO:0000259" key="6">
    <source>
        <dbReference type="Pfam" id="PF13439"/>
    </source>
</evidence>
<name>A0ABU8YP76_9CYAN</name>
<keyword evidence="4" id="KW-0802">TPR repeat</keyword>
<evidence type="ECO:0000256" key="3">
    <source>
        <dbReference type="ARBA" id="ARBA00022737"/>
    </source>
</evidence>
<protein>
    <submittedName>
        <fullName evidence="8">Glycosyltransferase</fullName>
        <ecNumber evidence="8">2.4.-.-</ecNumber>
    </submittedName>
</protein>
<sequence length="1373" mass="153893">MVISQHILLYSDDPGIGGSARYDHSILCGLATSGYQVSYVNSETSSPMITCQKKLGIQHWSLDFNTVNEFGRTLTNPSDAQRILSSAKPDLIVFSDACPLSNFAAKQVAIQLRIPYITVVGFAAPYLAERFTDYLEEVAHHYEKAKFVLAIASETLNLLHELFRLPKDKGEVIYWGRPSEYFETPKTATRQRLRQEFDIPLNAVVCFTAARLDPRKGFEYQIEAIKQLHQSSVWSKLYFVWAGFGDLETQLRETVKQLGVDTQVIILGQRWDISDWMDAADIFILPSVLESLGLAIIEAMAKGLPVIASAVGGIPEVLGDTGQLLPDPKIDSQGTVRDLVKTVSAWCASSKLRRSIGQSCKKRAENMFREEQMVTNTIEVIERALLPLRDYVSPGLSIILPDKCFPNMIVADPKTCPWPYQRQGIPHNWYVDRRFPDVGFQNRDEAHILYNTALKFQGKRALEIGCFMGWSTCHLALGGVELDVIDPLLGRADFYESVSNSLQCAGVLNSVNLIAGFSPQKVEELTTQLQRRWSLIFIDGEHAAPGPLQDAIVANKVAEADAIVLFHDLPSPDVAQGLDYLRQNGWNTMVYQTMQIMGVAWRGNVEPVKHLPDPKVKWHLPEHIKHYSVSGISPQFLTGLSSYVEQYQKDSSEQSVLADLRQTRKNIAELWLNTADVLLESVYLSDIGKGHQLILGSGICNQPLTTSEQTFVGELVTIISSKGFDNPKAIQCVLAGMLYVNAYHLSLPQDLPRIPHWLLNDYLKFILNCRPYFQEIGEADSYCKYMQEIVNYLHRSIFTNPNSDFWHNVASQFLQITSFIPLYFNEVNLKDLYIKRSEITAFALKEEGQEVDWEFAERSLTRKKIRLGILASHFTPAAETFASLPVYEYISRDFEVILYSLISNGHPLEEYCQSCANSFKLLPKNLNEQVKSIREDDLDILFIATNVTAVTNQIYLLALHRMARIQVTSVASVVTTGIRNIDYYISGKLTESFEDAEQHYQEELLKLDGSAHCFSYGNEQNLASTKVNRESIGIAEDAVVFISGANLFKIIPELRNTWAKIVAAVPNSVLVLYPFGPNWSNSYPKQVFIESLNAAFLQHGADPDSLLILDPTPVPNRYDIKEYLKLADIYLDSHPFSGTTSVIDPLEVCLPIVARQGACFRSAMGAALLQQLGIPDLVAESEESYIELAIALGTHPEFSHQKSAQIKQKMQGNPGFLDSRSYSAEIGRLFQEIFRKYQSNALTTRLNLRDINLIIFPDWSQPEELLLPGLASAIAAVAVHPDKSQITLLVLNSNISDEDANLALSSVAMNLLMEEDLDVSGGPEIALIGEFSKIQWEALMPRLHARIVLENENREAIAQAKAENLALWQIDSL</sequence>
<dbReference type="InterPro" id="IPR029063">
    <property type="entry name" value="SAM-dependent_MTases_sf"/>
</dbReference>
<dbReference type="EMBL" id="JBBLXS010000189">
    <property type="protein sequence ID" value="MEK0186187.1"/>
    <property type="molecule type" value="Genomic_DNA"/>
</dbReference>
<dbReference type="RefSeq" id="WP_340541568.1">
    <property type="nucleotide sequence ID" value="NZ_JBBLXS010000189.1"/>
</dbReference>
<dbReference type="EC" id="2.4.-.-" evidence="8"/>
<evidence type="ECO:0000259" key="7">
    <source>
        <dbReference type="Pfam" id="PF13844"/>
    </source>
</evidence>
<dbReference type="Pfam" id="PF13439">
    <property type="entry name" value="Glyco_transf_4"/>
    <property type="match status" value="1"/>
</dbReference>
<dbReference type="PANTHER" id="PTHR12526">
    <property type="entry name" value="GLYCOSYLTRANSFERASE"/>
    <property type="match status" value="1"/>
</dbReference>
<proteinExistence type="predicted"/>
<gene>
    <name evidence="8" type="ORF">WMG39_15205</name>
</gene>
<dbReference type="InterPro" id="IPR029489">
    <property type="entry name" value="OGT/SEC/SPY_C"/>
</dbReference>
<comment type="caution">
    <text evidence="8">The sequence shown here is derived from an EMBL/GenBank/DDBJ whole genome shotgun (WGS) entry which is preliminary data.</text>
</comment>
<reference evidence="8 9" key="1">
    <citation type="journal article" date="2020" name="Harmful Algae">
        <title>Molecular and morphological characterization of a novel dihydroanatoxin-a producing Microcoleus species (cyanobacteria) from the Russian River, California, USA.</title>
        <authorList>
            <person name="Conklin K.Y."/>
            <person name="Stancheva R."/>
            <person name="Otten T.G."/>
            <person name="Fadness R."/>
            <person name="Boyer G.L."/>
            <person name="Read B."/>
            <person name="Zhang X."/>
            <person name="Sheath R.G."/>
        </authorList>
    </citation>
    <scope>NUCLEOTIDE SEQUENCE [LARGE SCALE GENOMIC DNA]</scope>
    <source>
        <strain evidence="8 9">PTRS2</strain>
    </source>
</reference>
<keyword evidence="9" id="KW-1185">Reference proteome</keyword>
<feature type="domain" description="Glycosyl transferase family 1" evidence="5">
    <location>
        <begin position="190"/>
        <end position="362"/>
    </location>
</feature>
<accession>A0ABU8YP76</accession>
<evidence type="ECO:0000313" key="9">
    <source>
        <dbReference type="Proteomes" id="UP001384579"/>
    </source>
</evidence>
<evidence type="ECO:0000256" key="4">
    <source>
        <dbReference type="ARBA" id="ARBA00022803"/>
    </source>
</evidence>
<feature type="domain" description="O-GlcNAc transferase C-terminal" evidence="7">
    <location>
        <begin position="1019"/>
        <end position="1225"/>
    </location>
</feature>
<evidence type="ECO:0000256" key="2">
    <source>
        <dbReference type="ARBA" id="ARBA00022679"/>
    </source>
</evidence>
<evidence type="ECO:0000259" key="5">
    <source>
        <dbReference type="Pfam" id="PF00534"/>
    </source>
</evidence>
<dbReference type="Gene3D" id="3.40.50.150">
    <property type="entry name" value="Vaccinia Virus protein VP39"/>
    <property type="match status" value="1"/>
</dbReference>
<feature type="domain" description="Glycosyltransferase subfamily 4-like N-terminal" evidence="6">
    <location>
        <begin position="16"/>
        <end position="176"/>
    </location>
</feature>
<dbReference type="Pfam" id="PF13844">
    <property type="entry name" value="Glyco_transf_41"/>
    <property type="match status" value="1"/>
</dbReference>
<organism evidence="8 9">
    <name type="scientific">Microcoleus anatoxicus PTRS2</name>
    <dbReference type="NCBI Taxonomy" id="2705321"/>
    <lineage>
        <taxon>Bacteria</taxon>
        <taxon>Bacillati</taxon>
        <taxon>Cyanobacteriota</taxon>
        <taxon>Cyanophyceae</taxon>
        <taxon>Oscillatoriophycideae</taxon>
        <taxon>Oscillatoriales</taxon>
        <taxon>Microcoleaceae</taxon>
        <taxon>Microcoleus</taxon>
        <taxon>Microcoleus anatoxicus</taxon>
    </lineage>
</organism>
<dbReference type="Gene3D" id="3.40.50.2000">
    <property type="entry name" value="Glycogen Phosphorylase B"/>
    <property type="match status" value="3"/>
</dbReference>
<dbReference type="Gene3D" id="3.40.50.11380">
    <property type="match status" value="1"/>
</dbReference>
<dbReference type="PANTHER" id="PTHR12526:SF630">
    <property type="entry name" value="GLYCOSYLTRANSFERASE"/>
    <property type="match status" value="1"/>
</dbReference>